<dbReference type="InterPro" id="IPR027843">
    <property type="entry name" value="DUF4440"/>
</dbReference>
<dbReference type="Pfam" id="PF06042">
    <property type="entry name" value="NTP_transf_6"/>
    <property type="match status" value="1"/>
</dbReference>
<proteinExistence type="predicted"/>
<dbReference type="STRING" id="1464122.SAMN05421737_10450"/>
<accession>A0A1G6HKT3</accession>
<dbReference type="PANTHER" id="PTHR39166:SF1">
    <property type="entry name" value="BLL1166 PROTEIN"/>
    <property type="match status" value="1"/>
</dbReference>
<evidence type="ECO:0000313" key="2">
    <source>
        <dbReference type="EMBL" id="SDB94859.1"/>
    </source>
</evidence>
<dbReference type="Proteomes" id="UP000242662">
    <property type="component" value="Unassembled WGS sequence"/>
</dbReference>
<evidence type="ECO:0000313" key="3">
    <source>
        <dbReference type="Proteomes" id="UP000242662"/>
    </source>
</evidence>
<dbReference type="AlphaFoldDB" id="A0A1G6HKT3"/>
<dbReference type="EMBL" id="FMYM01000004">
    <property type="protein sequence ID" value="SDB94859.1"/>
    <property type="molecule type" value="Genomic_DNA"/>
</dbReference>
<evidence type="ECO:0000259" key="1">
    <source>
        <dbReference type="Pfam" id="PF14534"/>
    </source>
</evidence>
<keyword evidence="3" id="KW-1185">Reference proteome</keyword>
<dbReference type="RefSeq" id="WP_367576280.1">
    <property type="nucleotide sequence ID" value="NZ_FMYM01000004.1"/>
</dbReference>
<sequence>MNEQQIKQLIYEDEWMMAVLKEAALLNLPDCWVCAGFVRAKIWDVLHGYARTILRDVDVIYFDRNNCDEQKEKALEAVLRARMEDVIWSVKNQARMHEVKGVSPYLSSTDAVAKFPETATALAVRLVEGELELMAPHGLEDVVNLIVRPTSFFKESPALMNIYHERLLEKDWLAHWIKLRTVHETAAEALDAYIVATNSHDFRHVAQLLHERSVYYFSNKTCETKAEIGAYFTAAWQHVVDEHYEAVDRVWLCESVCLYTYRYSGFVDGEYVTGSGRATNVFEKVGDTWLLLHEHLSANPR</sequence>
<dbReference type="Pfam" id="PF14534">
    <property type="entry name" value="DUF4440"/>
    <property type="match status" value="1"/>
</dbReference>
<dbReference type="SUPFAM" id="SSF54427">
    <property type="entry name" value="NTF2-like"/>
    <property type="match status" value="1"/>
</dbReference>
<dbReference type="PANTHER" id="PTHR39166">
    <property type="entry name" value="BLL1166 PROTEIN"/>
    <property type="match status" value="1"/>
</dbReference>
<gene>
    <name evidence="2" type="ORF">SAMN05421737_10450</name>
</gene>
<reference evidence="3" key="1">
    <citation type="submission" date="2016-09" db="EMBL/GenBank/DDBJ databases">
        <authorList>
            <person name="Varghese N."/>
            <person name="Submissions S."/>
        </authorList>
    </citation>
    <scope>NUCLEOTIDE SEQUENCE [LARGE SCALE GENOMIC DNA]</scope>
    <source>
        <strain evidence="3">25nlg</strain>
    </source>
</reference>
<dbReference type="InterPro" id="IPR032710">
    <property type="entry name" value="NTF2-like_dom_sf"/>
</dbReference>
<dbReference type="Gene3D" id="3.10.450.50">
    <property type="match status" value="1"/>
</dbReference>
<dbReference type="InterPro" id="IPR009267">
    <property type="entry name" value="NTP_transf_6"/>
</dbReference>
<name>A0A1G6HKT3_9BACI</name>
<organism evidence="2 3">
    <name type="scientific">Shouchella lonarensis</name>
    <dbReference type="NCBI Taxonomy" id="1464122"/>
    <lineage>
        <taxon>Bacteria</taxon>
        <taxon>Bacillati</taxon>
        <taxon>Bacillota</taxon>
        <taxon>Bacilli</taxon>
        <taxon>Bacillales</taxon>
        <taxon>Bacillaceae</taxon>
        <taxon>Shouchella</taxon>
    </lineage>
</organism>
<protein>
    <recommendedName>
        <fullName evidence="1">DUF4440 domain-containing protein</fullName>
    </recommendedName>
</protein>
<feature type="domain" description="DUF4440" evidence="1">
    <location>
        <begin position="192"/>
        <end position="291"/>
    </location>
</feature>